<dbReference type="PANTHER" id="PTHR37841">
    <property type="entry name" value="GLR2918 PROTEIN"/>
    <property type="match status" value="1"/>
</dbReference>
<dbReference type="OrthoDB" id="2485468at2"/>
<dbReference type="PATRIC" id="fig|1225176.3.peg.2128"/>
<dbReference type="InterPro" id="IPR032774">
    <property type="entry name" value="WG_beta_rep"/>
</dbReference>
<feature type="chain" id="PRO_5003850131" evidence="1">
    <location>
        <begin position="22"/>
        <end position="522"/>
    </location>
</feature>
<evidence type="ECO:0000313" key="3">
    <source>
        <dbReference type="Proteomes" id="UP000004478"/>
    </source>
</evidence>
<evidence type="ECO:0000256" key="1">
    <source>
        <dbReference type="SAM" id="SignalP"/>
    </source>
</evidence>
<organism evidence="2 3">
    <name type="scientific">Cecembia lonarensis (strain CCUG 58316 / KCTC 22772 / LW9)</name>
    <dbReference type="NCBI Taxonomy" id="1225176"/>
    <lineage>
        <taxon>Bacteria</taxon>
        <taxon>Pseudomonadati</taxon>
        <taxon>Bacteroidota</taxon>
        <taxon>Cytophagia</taxon>
        <taxon>Cytophagales</taxon>
        <taxon>Cyclobacteriaceae</taxon>
        <taxon>Cecembia</taxon>
    </lineage>
</organism>
<evidence type="ECO:0000313" key="2">
    <source>
        <dbReference type="EMBL" id="EKB49425.1"/>
    </source>
</evidence>
<proteinExistence type="predicted"/>
<keyword evidence="1" id="KW-0732">Signal</keyword>
<keyword evidence="3" id="KW-1185">Reference proteome</keyword>
<gene>
    <name evidence="2" type="ORF">B879_01994</name>
</gene>
<name>K1KZ20_CECL9</name>
<dbReference type="PANTHER" id="PTHR37841:SF1">
    <property type="entry name" value="DUF3298 DOMAIN-CONTAINING PROTEIN"/>
    <property type="match status" value="1"/>
</dbReference>
<dbReference type="AlphaFoldDB" id="K1KZ20"/>
<sequence>MKQKWCVGAALLAALSISVNTQTVGQTYEVYDQNLKLKSRLEFDQIAILSESVRISTANNEVKLLSKEYKPFIDLNGEKVYFYDQPWIIVKGRDGLGAFHEYGEEILLGEYDEIQTFFTRLLGRKGNQYWIYDHSNRETIFLGTFEKATLAINGQVIAQTAQGYFLPLSDNPDKLYDKLEQINENFIISKESTGYGMINREGNYVLQPVIDHIVHLEEDYFYAYDGNQYMLIKGREGKANISYSSYHKITLEDGVMLEYIHGKLRRVMKNDGILLDQVGMEKVKGVGEKHYNVWMRDNKLGLLGQQGWEVNPVADVEKILPGNEGLYPALKGGKYGFIDKSGKWVVPAQFDEVKKFNEGLASYRLNGQWGILDRQGQIISPAQFNSVSDFRRGLAVVRLGNRQNILDRQGSLLLENGYERISLGTDNYFISEDNGKFGLIAPDGKEIVSPKYEELRREDLNRILVRVGDKYGLMDENGDYLLPIYYKSIVFDQGARQILAEDDYQFVQVEQENTGRRKRSGG</sequence>
<feature type="signal peptide" evidence="1">
    <location>
        <begin position="1"/>
        <end position="21"/>
    </location>
</feature>
<accession>K1KZ20</accession>
<comment type="caution">
    <text evidence="2">The sequence shown here is derived from an EMBL/GenBank/DDBJ whole genome shotgun (WGS) entry which is preliminary data.</text>
</comment>
<dbReference type="EMBL" id="AMGM01000026">
    <property type="protein sequence ID" value="EKB49425.1"/>
    <property type="molecule type" value="Genomic_DNA"/>
</dbReference>
<reference evidence="2 3" key="1">
    <citation type="journal article" date="2012" name="J. Bacteriol.">
        <title>Draft Genome Sequence of Cecembia lonarensis Strain LW9T, Isolated from Lonar Lake, a Haloalkaline Lake in India.</title>
        <authorList>
            <person name="Shivaji S."/>
            <person name="Ara S."/>
            <person name="Singh A."/>
            <person name="Pinnaka A.K."/>
        </authorList>
    </citation>
    <scope>NUCLEOTIDE SEQUENCE [LARGE SCALE GENOMIC DNA]</scope>
    <source>
        <strain evidence="2 3">LW9</strain>
    </source>
</reference>
<dbReference type="Pfam" id="PF14903">
    <property type="entry name" value="WG_beta_rep"/>
    <property type="match status" value="3"/>
</dbReference>
<protein>
    <submittedName>
        <fullName evidence="2">KWG Leptospira</fullName>
    </submittedName>
</protein>
<dbReference type="Proteomes" id="UP000004478">
    <property type="component" value="Unassembled WGS sequence"/>
</dbReference>
<dbReference type="RefSeq" id="WP_009185024.1">
    <property type="nucleotide sequence ID" value="NZ_AMGM01000026.1"/>
</dbReference>